<dbReference type="AlphaFoldDB" id="A0A0W8C0X4"/>
<evidence type="ECO:0000313" key="2">
    <source>
        <dbReference type="Proteomes" id="UP000052943"/>
    </source>
</evidence>
<name>A0A0W8C0X4_PHYNI</name>
<reference evidence="1 2" key="1">
    <citation type="submission" date="2015-11" db="EMBL/GenBank/DDBJ databases">
        <title>Genomes and virulence difference between two physiological races of Phytophthora nicotianae.</title>
        <authorList>
            <person name="Liu H."/>
            <person name="Ma X."/>
            <person name="Yu H."/>
            <person name="Fang D."/>
            <person name="Li Y."/>
            <person name="Wang X."/>
            <person name="Wang W."/>
            <person name="Dong Y."/>
            <person name="Xiao B."/>
        </authorList>
    </citation>
    <scope>NUCLEOTIDE SEQUENCE [LARGE SCALE GENOMIC DNA]</scope>
    <source>
        <strain evidence="2">race 0</strain>
    </source>
</reference>
<gene>
    <name evidence="1" type="ORF">AM587_10002805</name>
</gene>
<dbReference type="Proteomes" id="UP000052943">
    <property type="component" value="Unassembled WGS sequence"/>
</dbReference>
<sequence>MVNWEDRHRTVRMNLRAHNDILLQQVNILKSMRKVLRQSDTLEVTSAVSRSLRAINSDFGR</sequence>
<proteinExistence type="predicted"/>
<accession>A0A0W8C0X4</accession>
<dbReference type="EMBL" id="LNFO01005510">
    <property type="protein sequence ID" value="KUF77747.1"/>
    <property type="molecule type" value="Genomic_DNA"/>
</dbReference>
<comment type="caution">
    <text evidence="1">The sequence shown here is derived from an EMBL/GenBank/DDBJ whole genome shotgun (WGS) entry which is preliminary data.</text>
</comment>
<organism evidence="1 2">
    <name type="scientific">Phytophthora nicotianae</name>
    <name type="common">Potato buckeye rot agent</name>
    <name type="synonym">Phytophthora parasitica</name>
    <dbReference type="NCBI Taxonomy" id="4792"/>
    <lineage>
        <taxon>Eukaryota</taxon>
        <taxon>Sar</taxon>
        <taxon>Stramenopiles</taxon>
        <taxon>Oomycota</taxon>
        <taxon>Peronosporomycetes</taxon>
        <taxon>Peronosporales</taxon>
        <taxon>Peronosporaceae</taxon>
        <taxon>Phytophthora</taxon>
    </lineage>
</organism>
<evidence type="ECO:0000313" key="1">
    <source>
        <dbReference type="EMBL" id="KUF77747.1"/>
    </source>
</evidence>
<protein>
    <submittedName>
        <fullName evidence="1">Uncharacterized protein</fullName>
    </submittedName>
</protein>